<comment type="caution">
    <text evidence="4">The sequence shown here is derived from an EMBL/GenBank/DDBJ whole genome shotgun (WGS) entry which is preliminary data.</text>
</comment>
<dbReference type="PANTHER" id="PTHR44227:SF3">
    <property type="entry name" value="PROTEIN O-MANNOSYL-TRANSFERASE TMTC4"/>
    <property type="match status" value="1"/>
</dbReference>
<evidence type="ECO:0000256" key="3">
    <source>
        <dbReference type="PROSITE-ProRule" id="PRU00339"/>
    </source>
</evidence>
<dbReference type="EMBL" id="JBHTLM010000020">
    <property type="protein sequence ID" value="MFD1178752.1"/>
    <property type="molecule type" value="Genomic_DNA"/>
</dbReference>
<evidence type="ECO:0000313" key="5">
    <source>
        <dbReference type="Proteomes" id="UP001597262"/>
    </source>
</evidence>
<organism evidence="4 5">
    <name type="scientific">Paenibacillus puldeungensis</name>
    <dbReference type="NCBI Taxonomy" id="696536"/>
    <lineage>
        <taxon>Bacteria</taxon>
        <taxon>Bacillati</taxon>
        <taxon>Bacillota</taxon>
        <taxon>Bacilli</taxon>
        <taxon>Bacillales</taxon>
        <taxon>Paenibacillaceae</taxon>
        <taxon>Paenibacillus</taxon>
    </lineage>
</organism>
<evidence type="ECO:0000256" key="2">
    <source>
        <dbReference type="ARBA" id="ARBA00022803"/>
    </source>
</evidence>
<keyword evidence="2 3" id="KW-0802">TPR repeat</keyword>
<dbReference type="InterPro" id="IPR019734">
    <property type="entry name" value="TPR_rpt"/>
</dbReference>
<dbReference type="InterPro" id="IPR011990">
    <property type="entry name" value="TPR-like_helical_dom_sf"/>
</dbReference>
<proteinExistence type="predicted"/>
<dbReference type="PROSITE" id="PS50005">
    <property type="entry name" value="TPR"/>
    <property type="match status" value="1"/>
</dbReference>
<dbReference type="Proteomes" id="UP001597262">
    <property type="component" value="Unassembled WGS sequence"/>
</dbReference>
<accession>A0ABW3S3E8</accession>
<protein>
    <submittedName>
        <fullName evidence="4">Tetratricopeptide repeat protein</fullName>
    </submittedName>
</protein>
<keyword evidence="5" id="KW-1185">Reference proteome</keyword>
<dbReference type="Pfam" id="PF13432">
    <property type="entry name" value="TPR_16"/>
    <property type="match status" value="1"/>
</dbReference>
<gene>
    <name evidence="4" type="ORF">ACFQ3W_20975</name>
</gene>
<dbReference type="Gene3D" id="1.25.40.10">
    <property type="entry name" value="Tetratricopeptide repeat domain"/>
    <property type="match status" value="2"/>
</dbReference>
<dbReference type="Pfam" id="PF14559">
    <property type="entry name" value="TPR_19"/>
    <property type="match status" value="1"/>
</dbReference>
<sequence length="176" mass="20302">MKAEQFLQKAYRSIYENDFEQAQYWFEQALAVQPDHADMHYRYSITCARSGRLDKALMHARLASALEPEQDEYKIHYDRMQSKELTNMAKKLLEDDGAFASHAETASRLLKRAAELDPLSVEAQVWLAIAYGELEQYELALQAVREASALPLDQSMALQLQELEQRFKINIDHSSC</sequence>
<dbReference type="InterPro" id="IPR052346">
    <property type="entry name" value="O-mannosyl-transferase_TMTC"/>
</dbReference>
<feature type="repeat" description="TPR" evidence="3">
    <location>
        <begin position="3"/>
        <end position="36"/>
    </location>
</feature>
<dbReference type="PANTHER" id="PTHR44227">
    <property type="match status" value="1"/>
</dbReference>
<evidence type="ECO:0000313" key="4">
    <source>
        <dbReference type="EMBL" id="MFD1178752.1"/>
    </source>
</evidence>
<name>A0ABW3S3E8_9BACL</name>
<reference evidence="5" key="1">
    <citation type="journal article" date="2019" name="Int. J. Syst. Evol. Microbiol.">
        <title>The Global Catalogue of Microorganisms (GCM) 10K type strain sequencing project: providing services to taxonomists for standard genome sequencing and annotation.</title>
        <authorList>
            <consortium name="The Broad Institute Genomics Platform"/>
            <consortium name="The Broad Institute Genome Sequencing Center for Infectious Disease"/>
            <person name="Wu L."/>
            <person name="Ma J."/>
        </authorList>
    </citation>
    <scope>NUCLEOTIDE SEQUENCE [LARGE SCALE GENOMIC DNA]</scope>
    <source>
        <strain evidence="5">CCUG 59189</strain>
    </source>
</reference>
<dbReference type="RefSeq" id="WP_379321192.1">
    <property type="nucleotide sequence ID" value="NZ_JBHTLM010000020.1"/>
</dbReference>
<dbReference type="SUPFAM" id="SSF48452">
    <property type="entry name" value="TPR-like"/>
    <property type="match status" value="1"/>
</dbReference>
<evidence type="ECO:0000256" key="1">
    <source>
        <dbReference type="ARBA" id="ARBA00022737"/>
    </source>
</evidence>
<keyword evidence="1" id="KW-0677">Repeat</keyword>